<sequence length="192" mass="21450">MALSDTAIRNAKPQTKQYKLFDGGGLFLIVHPTGGKLWRLKYRFGGKDLQLSIGTYPETNLKEARERREDARRTMDAGADLSVERKKVAAAAMLAAGSTFSVIAEEYLAKRKADGLVDHTIIKNKRFITLIEGDIGRLPITEIEPFQLLQALKKIERQGLHETAKRRRRSGLACLRRSENTIGNPTTSGRNT</sequence>
<dbReference type="STRING" id="1121022.GCA_000376105_00262"/>
<dbReference type="Pfam" id="PF22022">
    <property type="entry name" value="Phage_int_M"/>
    <property type="match status" value="1"/>
</dbReference>
<dbReference type="Proteomes" id="UP000017837">
    <property type="component" value="Unassembled WGS sequence"/>
</dbReference>
<dbReference type="EMBL" id="AWGB01000022">
    <property type="protein sequence ID" value="ESQ90656.1"/>
    <property type="molecule type" value="Genomic_DNA"/>
</dbReference>
<feature type="compositionally biased region" description="Polar residues" evidence="4">
    <location>
        <begin position="180"/>
        <end position="192"/>
    </location>
</feature>
<reference evidence="7 8" key="1">
    <citation type="journal article" date="2014" name="Nature">
        <title>Sequential evolution of bacterial morphology by co-option of a developmental regulator.</title>
        <authorList>
            <person name="Jiang C."/>
            <person name="Brown P.J."/>
            <person name="Ducret A."/>
            <person name="Brun Y.V."/>
        </authorList>
    </citation>
    <scope>NUCLEOTIDE SEQUENCE [LARGE SCALE GENOMIC DNA]</scope>
    <source>
        <strain evidence="7 8">DSM 16100</strain>
    </source>
</reference>
<evidence type="ECO:0000256" key="1">
    <source>
        <dbReference type="ARBA" id="ARBA00008857"/>
    </source>
</evidence>
<accession>V4PQV0</accession>
<dbReference type="GO" id="GO:0015074">
    <property type="term" value="P:DNA integration"/>
    <property type="evidence" value="ECO:0007669"/>
    <property type="project" value="UniProtKB-KW"/>
</dbReference>
<feature type="domain" description="Phage integrase central" evidence="6">
    <location>
        <begin position="100"/>
        <end position="169"/>
    </location>
</feature>
<dbReference type="GO" id="GO:0003677">
    <property type="term" value="F:DNA binding"/>
    <property type="evidence" value="ECO:0007669"/>
    <property type="project" value="UniProtKB-KW"/>
</dbReference>
<dbReference type="Gene3D" id="1.10.150.130">
    <property type="match status" value="1"/>
</dbReference>
<protein>
    <submittedName>
        <fullName evidence="7">Uncharacterized protein</fullName>
    </submittedName>
</protein>
<dbReference type="RefSeq" id="WP_018079943.1">
    <property type="nucleotide sequence ID" value="NZ_AQWM01000001.1"/>
</dbReference>
<keyword evidence="2" id="KW-0229">DNA integration</keyword>
<dbReference type="OrthoDB" id="9795573at2"/>
<comment type="caution">
    <text evidence="7">The sequence shown here is derived from an EMBL/GenBank/DDBJ whole genome shotgun (WGS) entry which is preliminary data.</text>
</comment>
<dbReference type="Pfam" id="PF13356">
    <property type="entry name" value="Arm-DNA-bind_3"/>
    <property type="match status" value="1"/>
</dbReference>
<dbReference type="InterPro" id="IPR011010">
    <property type="entry name" value="DNA_brk_join_enz"/>
</dbReference>
<evidence type="ECO:0000256" key="2">
    <source>
        <dbReference type="ARBA" id="ARBA00022908"/>
    </source>
</evidence>
<keyword evidence="8" id="KW-1185">Reference proteome</keyword>
<organism evidence="7 8">
    <name type="scientific">Asticcacaulis benevestitus DSM 16100 = ATCC BAA-896</name>
    <dbReference type="NCBI Taxonomy" id="1121022"/>
    <lineage>
        <taxon>Bacteria</taxon>
        <taxon>Pseudomonadati</taxon>
        <taxon>Pseudomonadota</taxon>
        <taxon>Alphaproteobacteria</taxon>
        <taxon>Caulobacterales</taxon>
        <taxon>Caulobacteraceae</taxon>
        <taxon>Asticcacaulis</taxon>
    </lineage>
</organism>
<comment type="similarity">
    <text evidence="1">Belongs to the 'phage' integrase family.</text>
</comment>
<evidence type="ECO:0000313" key="7">
    <source>
        <dbReference type="EMBL" id="ESQ90656.1"/>
    </source>
</evidence>
<evidence type="ECO:0000256" key="3">
    <source>
        <dbReference type="ARBA" id="ARBA00023125"/>
    </source>
</evidence>
<evidence type="ECO:0000313" key="8">
    <source>
        <dbReference type="Proteomes" id="UP000017837"/>
    </source>
</evidence>
<dbReference type="SUPFAM" id="SSF56349">
    <property type="entry name" value="DNA breaking-rejoining enzymes"/>
    <property type="match status" value="1"/>
</dbReference>
<dbReference type="InterPro" id="IPR038488">
    <property type="entry name" value="Integrase_DNA-bd_sf"/>
</dbReference>
<dbReference type="InterPro" id="IPR053876">
    <property type="entry name" value="Phage_int_M"/>
</dbReference>
<dbReference type="InterPro" id="IPR025166">
    <property type="entry name" value="Integrase_DNA_bind_dom"/>
</dbReference>
<evidence type="ECO:0000259" key="5">
    <source>
        <dbReference type="Pfam" id="PF13356"/>
    </source>
</evidence>
<evidence type="ECO:0000259" key="6">
    <source>
        <dbReference type="Pfam" id="PF22022"/>
    </source>
</evidence>
<dbReference type="InterPro" id="IPR010998">
    <property type="entry name" value="Integrase_recombinase_N"/>
</dbReference>
<dbReference type="AlphaFoldDB" id="V4PQV0"/>
<dbReference type="InterPro" id="IPR050808">
    <property type="entry name" value="Phage_Integrase"/>
</dbReference>
<dbReference type="PANTHER" id="PTHR30629">
    <property type="entry name" value="PROPHAGE INTEGRASE"/>
    <property type="match status" value="1"/>
</dbReference>
<evidence type="ECO:0000256" key="4">
    <source>
        <dbReference type="SAM" id="MobiDB-lite"/>
    </source>
</evidence>
<gene>
    <name evidence="7" type="ORF">ABENE_11835</name>
</gene>
<keyword evidence="3" id="KW-0238">DNA-binding</keyword>
<dbReference type="eggNOG" id="COG0582">
    <property type="taxonomic scope" value="Bacteria"/>
</dbReference>
<feature type="region of interest" description="Disordered" evidence="4">
    <location>
        <begin position="160"/>
        <end position="192"/>
    </location>
</feature>
<dbReference type="PATRIC" id="fig|1121022.4.peg.2402"/>
<proteinExistence type="inferred from homology"/>
<dbReference type="Gene3D" id="3.30.160.390">
    <property type="entry name" value="Integrase, DNA-binding domain"/>
    <property type="match status" value="1"/>
</dbReference>
<dbReference type="PANTHER" id="PTHR30629:SF2">
    <property type="entry name" value="PROPHAGE INTEGRASE INTS-RELATED"/>
    <property type="match status" value="1"/>
</dbReference>
<feature type="domain" description="Integrase DNA-binding" evidence="5">
    <location>
        <begin position="3"/>
        <end position="87"/>
    </location>
</feature>
<name>V4PQV0_9CAUL</name>